<feature type="signal peptide" evidence="7">
    <location>
        <begin position="1"/>
        <end position="24"/>
    </location>
</feature>
<dbReference type="RefSeq" id="WP_302724459.1">
    <property type="nucleotide sequence ID" value="NZ_JAULRU010000797.1"/>
</dbReference>
<evidence type="ECO:0000256" key="5">
    <source>
        <dbReference type="ARBA" id="ARBA00023136"/>
    </source>
</evidence>
<dbReference type="EMBL" id="JAXAFO010000001">
    <property type="protein sequence ID" value="MDX6847860.1"/>
    <property type="molecule type" value="Genomic_DNA"/>
</dbReference>
<evidence type="ECO:0000256" key="3">
    <source>
        <dbReference type="ARBA" id="ARBA00022748"/>
    </source>
</evidence>
<protein>
    <submittedName>
        <fullName evidence="10">Protein-disulfide reductase DsbD</fullName>
    </submittedName>
</protein>
<feature type="transmembrane region" description="Helical" evidence="6">
    <location>
        <begin position="194"/>
        <end position="219"/>
    </location>
</feature>
<dbReference type="PANTHER" id="PTHR32234:SF3">
    <property type="entry name" value="SUPPRESSION OF COPPER SENSITIVITY PROTEIN"/>
    <property type="match status" value="1"/>
</dbReference>
<evidence type="ECO:0000313" key="11">
    <source>
        <dbReference type="Proteomes" id="UP001273505"/>
    </source>
</evidence>
<dbReference type="SUPFAM" id="SSF74863">
    <property type="entry name" value="Thiol:disulfide interchange protein DsbD, N-terminal domain (DsbD-alpha)"/>
    <property type="match status" value="1"/>
</dbReference>
<feature type="domain" description="Thiol:disulfide interchange protein DsbD N-terminal" evidence="9">
    <location>
        <begin position="53"/>
        <end position="163"/>
    </location>
</feature>
<reference evidence="10 11" key="1">
    <citation type="submission" date="2023-11" db="EMBL/GenBank/DDBJ databases">
        <title>Gilvimarinus fulvus sp. nov., isolated from the surface of Kelp.</title>
        <authorList>
            <person name="Sun Y.Y."/>
            <person name="Gong Y."/>
            <person name="Du Z.J."/>
        </authorList>
    </citation>
    <scope>NUCLEOTIDE SEQUENCE [LARGE SCALE GENOMIC DNA]</scope>
    <source>
        <strain evidence="10 11">SDUM040013</strain>
    </source>
</reference>
<feature type="transmembrane region" description="Helical" evidence="6">
    <location>
        <begin position="389"/>
        <end position="407"/>
    </location>
</feature>
<dbReference type="Gene3D" id="3.40.30.10">
    <property type="entry name" value="Glutaredoxin"/>
    <property type="match status" value="1"/>
</dbReference>
<dbReference type="Gene3D" id="2.60.40.1250">
    <property type="entry name" value="Thiol:disulfide interchange protein DsbD, N-terminal domain"/>
    <property type="match status" value="1"/>
</dbReference>
<feature type="transmembrane region" description="Helical" evidence="6">
    <location>
        <begin position="351"/>
        <end position="377"/>
    </location>
</feature>
<dbReference type="Pfam" id="PF11412">
    <property type="entry name" value="DsbD_N"/>
    <property type="match status" value="1"/>
</dbReference>
<evidence type="ECO:0000313" key="10">
    <source>
        <dbReference type="EMBL" id="MDX6847860.1"/>
    </source>
</evidence>
<dbReference type="Pfam" id="PF02683">
    <property type="entry name" value="DsbD_TM"/>
    <property type="match status" value="1"/>
</dbReference>
<dbReference type="InterPro" id="IPR003834">
    <property type="entry name" value="Cyt_c_assmbl_TM_dom"/>
</dbReference>
<sequence length="590" mass="64121">MRKIPGLGLILLLALCFQPLSAAATETLLMAPSSNGESSPALGVGLDKTDENEEFLPVAEAYLLSAWVRDNELVIHWDIEPGYYLYQEQFKLSLGDGSALEPTFSSSVDKFDEYFEKNMAVHYTTATLTLPLKATAQPFALKVRSQGCAEAGLCYPPHDEYLAINPAQGVAEIIEKQDFTSASLSTTANADERLFVTVLLFALLGGAILNLMPCVFPVLSIKVLSLAGADRSRLALHGWAYTLGIVLSFTGFAVALLAAKAGGEAIGWGFQLQSPLLVASLAYLFLVMGLLLSGVLNIGGNWMGLGQRFTESGGLTSSFFTGVLAAVVASPCTAPFMGVALGYALTQPAAVALTVFVALGFGMALPLLLLCYFPYLIRHLPRPGHWMDVLKQALAFPLYLTAIWLVWVLGRQLGSDAVAILLLGLISFAFGLWLRQHRPAHRVARGALQLSSLAALIAAIAIPFVGLTSSSEPSRWQPYSDELLQQLRDDNQPVFVNFTADWCITCLANERVTLSTREVEEAFDRLDIATLKGDWTNRDSKITQVLESYGRSGVPLYLWFAPNQSGPGKILPQILRKEHLKEIFSQLEDN</sequence>
<feature type="chain" id="PRO_5046668385" evidence="7">
    <location>
        <begin position="25"/>
        <end position="590"/>
    </location>
</feature>
<dbReference type="SUPFAM" id="SSF52833">
    <property type="entry name" value="Thioredoxin-like"/>
    <property type="match status" value="1"/>
</dbReference>
<feature type="transmembrane region" description="Helical" evidence="6">
    <location>
        <begin position="413"/>
        <end position="434"/>
    </location>
</feature>
<name>A0ABU4RSK1_9GAMM</name>
<keyword evidence="4 6" id="KW-1133">Transmembrane helix</keyword>
<dbReference type="CDD" id="cd02953">
    <property type="entry name" value="DsbDgamma"/>
    <property type="match status" value="1"/>
</dbReference>
<evidence type="ECO:0000256" key="2">
    <source>
        <dbReference type="ARBA" id="ARBA00022692"/>
    </source>
</evidence>
<evidence type="ECO:0000259" key="8">
    <source>
        <dbReference type="Pfam" id="PF02683"/>
    </source>
</evidence>
<feature type="transmembrane region" description="Helical" evidence="6">
    <location>
        <begin position="446"/>
        <end position="467"/>
    </location>
</feature>
<gene>
    <name evidence="10" type="ORF">SCD92_00725</name>
</gene>
<evidence type="ECO:0000256" key="4">
    <source>
        <dbReference type="ARBA" id="ARBA00022989"/>
    </source>
</evidence>
<feature type="transmembrane region" description="Helical" evidence="6">
    <location>
        <begin position="239"/>
        <end position="258"/>
    </location>
</feature>
<comment type="subcellular location">
    <subcellularLocation>
        <location evidence="1">Membrane</location>
        <topology evidence="1">Multi-pass membrane protein</topology>
    </subcellularLocation>
</comment>
<dbReference type="InterPro" id="IPR028250">
    <property type="entry name" value="DsbDN"/>
</dbReference>
<dbReference type="InterPro" id="IPR035671">
    <property type="entry name" value="DsbD_gamma"/>
</dbReference>
<dbReference type="Pfam" id="PF13899">
    <property type="entry name" value="Thioredoxin_7"/>
    <property type="match status" value="1"/>
</dbReference>
<evidence type="ECO:0000259" key="9">
    <source>
        <dbReference type="Pfam" id="PF11412"/>
    </source>
</evidence>
<comment type="caution">
    <text evidence="10">The sequence shown here is derived from an EMBL/GenBank/DDBJ whole genome shotgun (WGS) entry which is preliminary data.</text>
</comment>
<accession>A0ABU4RSK1</accession>
<dbReference type="PANTHER" id="PTHR32234">
    <property type="entry name" value="THIOL:DISULFIDE INTERCHANGE PROTEIN DSBD"/>
    <property type="match status" value="1"/>
</dbReference>
<dbReference type="Proteomes" id="UP001273505">
    <property type="component" value="Unassembled WGS sequence"/>
</dbReference>
<keyword evidence="3" id="KW-0201">Cytochrome c-type biogenesis</keyword>
<dbReference type="InterPro" id="IPR036249">
    <property type="entry name" value="Thioredoxin-like_sf"/>
</dbReference>
<keyword evidence="5 6" id="KW-0472">Membrane</keyword>
<dbReference type="InterPro" id="IPR036929">
    <property type="entry name" value="DsbDN_sf"/>
</dbReference>
<organism evidence="10 11">
    <name type="scientific">Gilvimarinus gilvus</name>
    <dbReference type="NCBI Taxonomy" id="3058038"/>
    <lineage>
        <taxon>Bacteria</taxon>
        <taxon>Pseudomonadati</taxon>
        <taxon>Pseudomonadota</taxon>
        <taxon>Gammaproteobacteria</taxon>
        <taxon>Cellvibrionales</taxon>
        <taxon>Cellvibrionaceae</taxon>
        <taxon>Gilvimarinus</taxon>
    </lineage>
</organism>
<evidence type="ECO:0000256" key="7">
    <source>
        <dbReference type="SAM" id="SignalP"/>
    </source>
</evidence>
<evidence type="ECO:0000256" key="1">
    <source>
        <dbReference type="ARBA" id="ARBA00004141"/>
    </source>
</evidence>
<keyword evidence="11" id="KW-1185">Reference proteome</keyword>
<keyword evidence="7" id="KW-0732">Signal</keyword>
<proteinExistence type="predicted"/>
<feature type="domain" description="Cytochrome C biogenesis protein transmembrane" evidence="8">
    <location>
        <begin position="197"/>
        <end position="406"/>
    </location>
</feature>
<evidence type="ECO:0000256" key="6">
    <source>
        <dbReference type="SAM" id="Phobius"/>
    </source>
</evidence>
<feature type="transmembrane region" description="Helical" evidence="6">
    <location>
        <begin position="278"/>
        <end position="298"/>
    </location>
</feature>
<feature type="transmembrane region" description="Helical" evidence="6">
    <location>
        <begin position="319"/>
        <end position="345"/>
    </location>
</feature>
<keyword evidence="2 6" id="KW-0812">Transmembrane</keyword>